<dbReference type="RefSeq" id="WP_090284957.1">
    <property type="nucleotide sequence ID" value="NZ_FMWO01000040.1"/>
</dbReference>
<evidence type="ECO:0000313" key="2">
    <source>
        <dbReference type="EMBL" id="SCZ85026.1"/>
    </source>
</evidence>
<feature type="transmembrane region" description="Helical" evidence="1">
    <location>
        <begin position="74"/>
        <end position="97"/>
    </location>
</feature>
<organism evidence="2 3">
    <name type="scientific">Nitrosomonas mobilis</name>
    <dbReference type="NCBI Taxonomy" id="51642"/>
    <lineage>
        <taxon>Bacteria</taxon>
        <taxon>Pseudomonadati</taxon>
        <taxon>Pseudomonadota</taxon>
        <taxon>Betaproteobacteria</taxon>
        <taxon>Nitrosomonadales</taxon>
        <taxon>Nitrosomonadaceae</taxon>
        <taxon>Nitrosomonas</taxon>
    </lineage>
</organism>
<evidence type="ECO:0000256" key="1">
    <source>
        <dbReference type="SAM" id="Phobius"/>
    </source>
</evidence>
<dbReference type="STRING" id="51642.NSMM_330046"/>
<reference evidence="2 3" key="1">
    <citation type="submission" date="2016-10" db="EMBL/GenBank/DDBJ databases">
        <authorList>
            <person name="de Groot N.N."/>
        </authorList>
    </citation>
    <scope>NUCLEOTIDE SEQUENCE [LARGE SCALE GENOMIC DNA]</scope>
    <source>
        <strain evidence="2">1</strain>
    </source>
</reference>
<keyword evidence="1" id="KW-0812">Transmembrane</keyword>
<feature type="transmembrane region" description="Helical" evidence="1">
    <location>
        <begin position="48"/>
        <end position="67"/>
    </location>
</feature>
<evidence type="ECO:0000313" key="3">
    <source>
        <dbReference type="Proteomes" id="UP000198729"/>
    </source>
</evidence>
<keyword evidence="1" id="KW-1133">Transmembrane helix</keyword>
<name>A0A1G5SCU9_9PROT</name>
<dbReference type="OrthoDB" id="8550108at2"/>
<keyword evidence="3" id="KW-1185">Reference proteome</keyword>
<gene>
    <name evidence="2" type="ORF">NSMM_330046</name>
</gene>
<keyword evidence="1" id="KW-0472">Membrane</keyword>
<dbReference type="EMBL" id="FMWO01000040">
    <property type="protein sequence ID" value="SCZ85026.1"/>
    <property type="molecule type" value="Genomic_DNA"/>
</dbReference>
<proteinExistence type="predicted"/>
<dbReference type="AlphaFoldDB" id="A0A1G5SCU9"/>
<accession>A0A1G5SCU9</accession>
<sequence length="99" mass="10241">MLLINKNSLIFLVLAVLSLFFVGDAMSGTTGASFTALYTFFKELVLGFGGKAIAIAAVALGGIISIARVNPIPALAGVGFAIFMQFTPGIIEVIMTATI</sequence>
<protein>
    <submittedName>
        <fullName evidence="2">Putative pilin subunit</fullName>
    </submittedName>
</protein>
<dbReference type="Proteomes" id="UP000198729">
    <property type="component" value="Unassembled WGS sequence"/>
</dbReference>